<proteinExistence type="predicted"/>
<protein>
    <submittedName>
        <fullName evidence="1">Uncharacterized protein</fullName>
    </submittedName>
</protein>
<evidence type="ECO:0000313" key="2">
    <source>
        <dbReference type="Proteomes" id="UP001470230"/>
    </source>
</evidence>
<organism evidence="1 2">
    <name type="scientific">Tritrichomonas musculus</name>
    <dbReference type="NCBI Taxonomy" id="1915356"/>
    <lineage>
        <taxon>Eukaryota</taxon>
        <taxon>Metamonada</taxon>
        <taxon>Parabasalia</taxon>
        <taxon>Tritrichomonadida</taxon>
        <taxon>Tritrichomonadidae</taxon>
        <taxon>Tritrichomonas</taxon>
    </lineage>
</organism>
<name>A0ABR2KPN0_9EUKA</name>
<keyword evidence="2" id="KW-1185">Reference proteome</keyword>
<comment type="caution">
    <text evidence="1">The sequence shown here is derived from an EMBL/GenBank/DDBJ whole genome shotgun (WGS) entry which is preliminary data.</text>
</comment>
<sequence length="909" mass="105654">MSEILLSLRAIQGNQKSSHFDEVLPFSYVLYSTESKSYSHVKSISNILQGNSFFITLYGQQQCTRKILELMTNDKNIKKHEIEDIITIYGPLDIFSFAKHTPELIPELKIFNINPPNLYFFEISAGEKDPNFIKWCNYISFISHITIFCSEKLISKPELKQFHDLSFTETSTNTLIDCSPQKVFSMNLNINSLNVNDLRSIIFKQLVQKINQFIPYETAGKYSQLAEIQNINFTDPNIRTNFEKDKINDYSTQLLNKARNHFDKLKSKTIEDLYKISKQKKYVDDFHYNEDKIVNEILRYLFINMNNKFWKNNVIIDISKVLAADVKKELIQLTEDIKNIELIGKLLQNLTGDKKSFTKEEKQIFDKIKLTFQKLKEPKSPQEINKLKNELDIIYVDLNKRCFGNLDVDIITDKISDEIFTFLNKNPIASNEEYGKFYSDLYKKYTKPGNEKLKKYFDFLLIIRKVIPKYRIRSFNMVIDKESFTLAQVQISGESQNVDLISGLTCKELYQLVIETYSLTNIPFYITRPYKAINGFEFQAEIFNDDVPISKLDCSLFEVHYLFHVRPKSTGTFLQSMIVAKEINIADDFYIRSSSKNAKFKVTFPKKHDGWFNVPFNIETPNPEESFGQDGGVLIYLKLSSKETNYLKEGNTLVHQSYQNNKWVTEDDPVFLKFPKCNTAIFLLRHCSRHQLIPIDTFLDKLIPQEKKNPKYSRNWEGLDAKIQWKRGGKPYYLPVGYQAEGVLVNNFNEDTCVGFHGVKARNVPLILNDAFKLPSELGGVGVGRIPLEIELFGIKNWGNAIFVSPSIKYAALYTYIGEEPILVYTKKHIAVESGNVIHDMVRILILQVRVDPSCTTYYPNTTLYTPTTDNYNDLQMEWRIPSPDKVFPYRVLARDIPIETFLNEYKKL</sequence>
<gene>
    <name evidence="1" type="ORF">M9Y10_029957</name>
</gene>
<dbReference type="Proteomes" id="UP001470230">
    <property type="component" value="Unassembled WGS sequence"/>
</dbReference>
<dbReference type="EMBL" id="JAPFFF010000004">
    <property type="protein sequence ID" value="KAK8892716.1"/>
    <property type="molecule type" value="Genomic_DNA"/>
</dbReference>
<reference evidence="1 2" key="1">
    <citation type="submission" date="2024-04" db="EMBL/GenBank/DDBJ databases">
        <title>Tritrichomonas musculus Genome.</title>
        <authorList>
            <person name="Alves-Ferreira E."/>
            <person name="Grigg M."/>
            <person name="Lorenzi H."/>
            <person name="Galac M."/>
        </authorList>
    </citation>
    <scope>NUCLEOTIDE SEQUENCE [LARGE SCALE GENOMIC DNA]</scope>
    <source>
        <strain evidence="1 2">EAF2021</strain>
    </source>
</reference>
<evidence type="ECO:0000313" key="1">
    <source>
        <dbReference type="EMBL" id="KAK8892716.1"/>
    </source>
</evidence>
<accession>A0ABR2KPN0</accession>